<evidence type="ECO:0000313" key="2">
    <source>
        <dbReference type="Proteomes" id="UP000054937"/>
    </source>
</evidence>
<sequence length="652" mass="75052">MKEEYGVTYANLKFNNGYHYANALYTYTRTIDNDYTSALNQKCMVIQVFSRNGAKSTDYFQECINYSNKYFYGIELSLTNQVNEFAYFYTNNEQNQIIYGFKDKYLNDLRQNSGTINASSQIKYIRARYGKNYIYVAYQKANYNLHIAIIYLDGSTTYSKVHDFEIYINAWSNKFTIQAYKNGKALVLFMGNKLYKAQINPVDGTYDINSSSGKLYSTIKRDSNLLKNNSEFVDDGVLISVTISGYNNIIEIFTYDMDGNEICFNSQTLSLYDFKYSSFTLRSRYEMYIIAKYTDGISRIITANPMTCAVSNPGYNTDLIYTFGFLFTQPDKKQKMMLFGQNDGGNYYKIFIATIQSCSDYYVNDCSGCDGNNKDSSNECKCNSDYYETSFTQCLECTTALRDDLRCKPNQCYSSSLCKECIGDQDQEYTRFLGTCDCPVGYYDDFPSHQNCQECNEKCGNKGCLSETVCINCIGGGAFPRIETESCKCPVKSWDDYPNQLNCQKCDDRCGDLGCESPVKCNNCAGSQNRQYSRFGDMCDKCNVGYYDDFPNKIDCQKCPFQCGSEGCKNSTVCYNCANGFSYKNGFCQICPPICQFCQQYFIYSQINQNQKDSYLYEQQIRCNCQDSIYYYEEGQRAQYLNYIIELYLLTY</sequence>
<name>A0A0V0QKI3_PSEPJ</name>
<dbReference type="OrthoDB" id="302455at2759"/>
<evidence type="ECO:0000313" key="1">
    <source>
        <dbReference type="EMBL" id="KRX02690.1"/>
    </source>
</evidence>
<proteinExistence type="predicted"/>
<dbReference type="OMA" id="NCKICID"/>
<keyword evidence="2" id="KW-1185">Reference proteome</keyword>
<dbReference type="EMBL" id="LDAU01000153">
    <property type="protein sequence ID" value="KRX02690.1"/>
    <property type="molecule type" value="Genomic_DNA"/>
</dbReference>
<comment type="caution">
    <text evidence="1">The sequence shown here is derived from an EMBL/GenBank/DDBJ whole genome shotgun (WGS) entry which is preliminary data.</text>
</comment>
<dbReference type="InterPro" id="IPR009030">
    <property type="entry name" value="Growth_fac_rcpt_cys_sf"/>
</dbReference>
<protein>
    <submittedName>
        <fullName evidence="1">Insulin-like growth factor binding protein, N-terminal</fullName>
    </submittedName>
</protein>
<dbReference type="SUPFAM" id="SSF57184">
    <property type="entry name" value="Growth factor receptor domain"/>
    <property type="match status" value="2"/>
</dbReference>
<reference evidence="1 2" key="1">
    <citation type="journal article" date="2015" name="Sci. Rep.">
        <title>Genome of the facultative scuticociliatosis pathogen Pseudocohnilembus persalinus provides insight into its virulence through horizontal gene transfer.</title>
        <authorList>
            <person name="Xiong J."/>
            <person name="Wang G."/>
            <person name="Cheng J."/>
            <person name="Tian M."/>
            <person name="Pan X."/>
            <person name="Warren A."/>
            <person name="Jiang C."/>
            <person name="Yuan D."/>
            <person name="Miao W."/>
        </authorList>
    </citation>
    <scope>NUCLEOTIDE SEQUENCE [LARGE SCALE GENOMIC DNA]</scope>
    <source>
        <strain evidence="1">36N120E</strain>
    </source>
</reference>
<gene>
    <name evidence="1" type="ORF">PPERSA_01807</name>
</gene>
<dbReference type="InParanoid" id="A0A0V0QKI3"/>
<organism evidence="1 2">
    <name type="scientific">Pseudocohnilembus persalinus</name>
    <name type="common">Ciliate</name>
    <dbReference type="NCBI Taxonomy" id="266149"/>
    <lineage>
        <taxon>Eukaryota</taxon>
        <taxon>Sar</taxon>
        <taxon>Alveolata</taxon>
        <taxon>Ciliophora</taxon>
        <taxon>Intramacronucleata</taxon>
        <taxon>Oligohymenophorea</taxon>
        <taxon>Scuticociliatia</taxon>
        <taxon>Philasterida</taxon>
        <taxon>Pseudocohnilembidae</taxon>
        <taxon>Pseudocohnilembus</taxon>
    </lineage>
</organism>
<accession>A0A0V0QKI3</accession>
<dbReference type="Proteomes" id="UP000054937">
    <property type="component" value="Unassembled WGS sequence"/>
</dbReference>
<dbReference type="AlphaFoldDB" id="A0A0V0QKI3"/>